<keyword evidence="6" id="KW-0007">Acetylation</keyword>
<dbReference type="SUPFAM" id="SSF56601">
    <property type="entry name" value="beta-lactamase/transpeptidase-like"/>
    <property type="match status" value="1"/>
</dbReference>
<reference evidence="7 8" key="1">
    <citation type="submission" date="2019-06" db="EMBL/GenBank/DDBJ databases">
        <title>Saccharibacillus brassicae sp. nov., an endophytic bacterium isolated from Chinese cabbage seeds (Brassica pekinensis).</title>
        <authorList>
            <person name="Jiang L."/>
            <person name="Lee J."/>
            <person name="Kim S.W."/>
        </authorList>
    </citation>
    <scope>NUCLEOTIDE SEQUENCE [LARGE SCALE GENOMIC DNA]</scope>
    <source>
        <strain evidence="8">KCTC 43072 / ATSA2</strain>
    </source>
</reference>
<keyword evidence="8" id="KW-1185">Reference proteome</keyword>
<dbReference type="AlphaFoldDB" id="A0A4Y6V391"/>
<evidence type="ECO:0000256" key="1">
    <source>
        <dbReference type="ARBA" id="ARBA00011076"/>
    </source>
</evidence>
<dbReference type="PANTHER" id="PTHR12544">
    <property type="entry name" value="GLUTAMINASE"/>
    <property type="match status" value="1"/>
</dbReference>
<dbReference type="PANTHER" id="PTHR12544:SF29">
    <property type="entry name" value="GLUTAMINASE"/>
    <property type="match status" value="1"/>
</dbReference>
<feature type="binding site" evidence="6">
    <location>
        <position position="199"/>
    </location>
    <ligand>
        <name>substrate</name>
    </ligand>
</feature>
<evidence type="ECO:0000313" key="7">
    <source>
        <dbReference type="EMBL" id="QDH22745.1"/>
    </source>
</evidence>
<feature type="binding site" evidence="6">
    <location>
        <position position="175"/>
    </location>
    <ligand>
        <name>substrate</name>
    </ligand>
</feature>
<dbReference type="Gene3D" id="3.40.710.10">
    <property type="entry name" value="DD-peptidase/beta-lactamase superfamily"/>
    <property type="match status" value="1"/>
</dbReference>
<dbReference type="EC" id="3.5.1.2" evidence="3 6"/>
<comment type="subunit">
    <text evidence="2 6">Homotetramer.</text>
</comment>
<protein>
    <recommendedName>
        <fullName evidence="3 6">Glutaminase</fullName>
        <ecNumber evidence="3 6">3.5.1.2</ecNumber>
    </recommendedName>
</protein>
<feature type="binding site" evidence="6">
    <location>
        <position position="123"/>
    </location>
    <ligand>
        <name>substrate</name>
    </ligand>
</feature>
<sequence length="315" mass="34010">MTNKQARLDEVRQFLPEWLEQSRQEAAFGEVASYIPELSKARRDALGIHLLDLSGNSASAGDCDTTFTLQSISKVFTLILALMDNGEEAVFGRVGMEPTGDNFNSMLKLELVRPGIPFNPLINAGAITVSSMIKGSSPEEKSARILEFFRRLAGGSELQVNEAVYRSEYETGNLNRSISYFLVENGVLDGGVENVLSVYFRHCSIEATCRDLARMALVLAGDGTDPVSGEELIPRRYVQIAKTFMITCGMYNASGEFAIKAGLPAKSGVSGGILTFVPGALGIGVVGPALNAKGNSSAGVHLLERLSQRMDWSLF</sequence>
<dbReference type="GO" id="GO:0004359">
    <property type="term" value="F:glutaminase activity"/>
    <property type="evidence" value="ECO:0007669"/>
    <property type="project" value="UniProtKB-UniRule"/>
</dbReference>
<dbReference type="GO" id="GO:0006537">
    <property type="term" value="P:glutamate biosynthetic process"/>
    <property type="evidence" value="ECO:0007669"/>
    <property type="project" value="TreeGrafter"/>
</dbReference>
<evidence type="ECO:0000256" key="4">
    <source>
        <dbReference type="ARBA" id="ARBA00022801"/>
    </source>
</evidence>
<evidence type="ECO:0000256" key="3">
    <source>
        <dbReference type="ARBA" id="ARBA00012918"/>
    </source>
</evidence>
<feature type="binding site" evidence="6">
    <location>
        <position position="269"/>
    </location>
    <ligand>
        <name>substrate</name>
    </ligand>
</feature>
<dbReference type="Proteomes" id="UP000316968">
    <property type="component" value="Chromosome"/>
</dbReference>
<dbReference type="InterPro" id="IPR012338">
    <property type="entry name" value="Beta-lactam/transpept-like"/>
</dbReference>
<evidence type="ECO:0000313" key="8">
    <source>
        <dbReference type="Proteomes" id="UP000316968"/>
    </source>
</evidence>
<dbReference type="OrthoDB" id="9788822at2"/>
<dbReference type="NCBIfam" id="TIGR03814">
    <property type="entry name" value="Gln_ase"/>
    <property type="match status" value="1"/>
</dbReference>
<proteinExistence type="inferred from homology"/>
<evidence type="ECO:0000256" key="6">
    <source>
        <dbReference type="HAMAP-Rule" id="MF_00313"/>
    </source>
</evidence>
<evidence type="ECO:0000256" key="2">
    <source>
        <dbReference type="ARBA" id="ARBA00011881"/>
    </source>
</evidence>
<evidence type="ECO:0000256" key="5">
    <source>
        <dbReference type="ARBA" id="ARBA00049534"/>
    </source>
</evidence>
<name>A0A4Y6V391_SACBS</name>
<accession>A0A4Y6V391</accession>
<dbReference type="FunFam" id="3.40.710.10:FF:000005">
    <property type="entry name" value="Glutaminase"/>
    <property type="match status" value="1"/>
</dbReference>
<feature type="binding site" evidence="6">
    <location>
        <position position="251"/>
    </location>
    <ligand>
        <name>substrate</name>
    </ligand>
</feature>
<dbReference type="KEGG" id="saca:FFV09_19000"/>
<dbReference type="Pfam" id="PF04960">
    <property type="entry name" value="Glutaminase"/>
    <property type="match status" value="1"/>
</dbReference>
<dbReference type="RefSeq" id="WP_141449286.1">
    <property type="nucleotide sequence ID" value="NZ_CBCSAZ010000003.1"/>
</dbReference>
<dbReference type="EMBL" id="CP041217">
    <property type="protein sequence ID" value="QDH22745.1"/>
    <property type="molecule type" value="Genomic_DNA"/>
</dbReference>
<organism evidence="7 8">
    <name type="scientific">Saccharibacillus brassicae</name>
    <dbReference type="NCBI Taxonomy" id="2583377"/>
    <lineage>
        <taxon>Bacteria</taxon>
        <taxon>Bacillati</taxon>
        <taxon>Bacillota</taxon>
        <taxon>Bacilli</taxon>
        <taxon>Bacillales</taxon>
        <taxon>Paenibacillaceae</taxon>
        <taxon>Saccharibacillus</taxon>
    </lineage>
</organism>
<gene>
    <name evidence="6 7" type="primary">glsA</name>
    <name evidence="7" type="ORF">FFV09_19000</name>
</gene>
<comment type="catalytic activity">
    <reaction evidence="5 6">
        <text>L-glutamine + H2O = L-glutamate + NH4(+)</text>
        <dbReference type="Rhea" id="RHEA:15889"/>
        <dbReference type="ChEBI" id="CHEBI:15377"/>
        <dbReference type="ChEBI" id="CHEBI:28938"/>
        <dbReference type="ChEBI" id="CHEBI:29985"/>
        <dbReference type="ChEBI" id="CHEBI:58359"/>
        <dbReference type="EC" id="3.5.1.2"/>
    </reaction>
</comment>
<feature type="binding site" evidence="6">
    <location>
        <position position="71"/>
    </location>
    <ligand>
        <name>substrate</name>
    </ligand>
</feature>
<keyword evidence="4 6" id="KW-0378">Hydrolase</keyword>
<dbReference type="HAMAP" id="MF_00313">
    <property type="entry name" value="Glutaminase"/>
    <property type="match status" value="1"/>
</dbReference>
<dbReference type="InterPro" id="IPR015868">
    <property type="entry name" value="Glutaminase"/>
</dbReference>
<dbReference type="GO" id="GO:0006543">
    <property type="term" value="P:L-glutamine catabolic process"/>
    <property type="evidence" value="ECO:0007669"/>
    <property type="project" value="TreeGrafter"/>
</dbReference>
<feature type="binding site" evidence="6">
    <location>
        <position position="168"/>
    </location>
    <ligand>
        <name>substrate</name>
    </ligand>
</feature>
<comment type="similarity">
    <text evidence="1 6">Belongs to the glutaminase family.</text>
</comment>